<keyword evidence="7 15" id="KW-0732">Signal</keyword>
<keyword evidence="4" id="KW-1134">Transmembrane beta strand</keyword>
<name>A0ABY8QKU8_9RHOB</name>
<keyword evidence="19" id="KW-1185">Reference proteome</keyword>
<dbReference type="InterPro" id="IPR054765">
    <property type="entry name" value="SLBB_dom"/>
</dbReference>
<dbReference type="Gene3D" id="3.30.1950.10">
    <property type="entry name" value="wza like domain"/>
    <property type="match status" value="1"/>
</dbReference>
<reference evidence="18 19" key="1">
    <citation type="submission" date="2023-05" db="EMBL/GenBank/DDBJ databases">
        <title>YMD87, complete Genome.</title>
        <authorList>
            <person name="Zhang J."/>
            <person name="Xu X."/>
        </authorList>
    </citation>
    <scope>NUCLEOTIDE SEQUENCE [LARGE SCALE GENOMIC DNA]</scope>
    <source>
        <strain evidence="18 19">YMD87</strain>
    </source>
</reference>
<keyword evidence="8" id="KW-0625">Polysaccharide transport</keyword>
<keyword evidence="14" id="KW-0449">Lipoprotein</keyword>
<dbReference type="PANTHER" id="PTHR33619">
    <property type="entry name" value="POLYSACCHARIDE EXPORT PROTEIN GFCE-RELATED"/>
    <property type="match status" value="1"/>
</dbReference>
<dbReference type="InterPro" id="IPR003715">
    <property type="entry name" value="Poly_export_N"/>
</dbReference>
<dbReference type="InterPro" id="IPR049712">
    <property type="entry name" value="Poly_export"/>
</dbReference>
<dbReference type="Pfam" id="PF02563">
    <property type="entry name" value="Poly_export"/>
    <property type="match status" value="1"/>
</dbReference>
<keyword evidence="10" id="KW-0626">Porin</keyword>
<keyword evidence="6" id="KW-0812">Transmembrane</keyword>
<evidence type="ECO:0000259" key="17">
    <source>
        <dbReference type="Pfam" id="PF22461"/>
    </source>
</evidence>
<accession>A0ABY8QKU8</accession>
<evidence type="ECO:0000256" key="13">
    <source>
        <dbReference type="ARBA" id="ARBA00023237"/>
    </source>
</evidence>
<keyword evidence="12" id="KW-0564">Palmitate</keyword>
<evidence type="ECO:0000256" key="5">
    <source>
        <dbReference type="ARBA" id="ARBA00022597"/>
    </source>
</evidence>
<keyword evidence="9" id="KW-0406">Ion transport</keyword>
<evidence type="ECO:0000256" key="15">
    <source>
        <dbReference type="SAM" id="SignalP"/>
    </source>
</evidence>
<evidence type="ECO:0000256" key="4">
    <source>
        <dbReference type="ARBA" id="ARBA00022452"/>
    </source>
</evidence>
<dbReference type="PANTHER" id="PTHR33619:SF3">
    <property type="entry name" value="POLYSACCHARIDE EXPORT PROTEIN GFCE-RELATED"/>
    <property type="match status" value="1"/>
</dbReference>
<evidence type="ECO:0000313" key="18">
    <source>
        <dbReference type="EMBL" id="WGW04626.1"/>
    </source>
</evidence>
<dbReference type="Proteomes" id="UP001241605">
    <property type="component" value="Chromosome"/>
</dbReference>
<feature type="domain" description="SLBB" evidence="17">
    <location>
        <begin position="162"/>
        <end position="236"/>
    </location>
</feature>
<evidence type="ECO:0000256" key="8">
    <source>
        <dbReference type="ARBA" id="ARBA00023047"/>
    </source>
</evidence>
<dbReference type="Pfam" id="PF22461">
    <property type="entry name" value="SLBB_2"/>
    <property type="match status" value="1"/>
</dbReference>
<evidence type="ECO:0000256" key="11">
    <source>
        <dbReference type="ARBA" id="ARBA00023136"/>
    </source>
</evidence>
<proteinExistence type="inferred from homology"/>
<evidence type="ECO:0000256" key="2">
    <source>
        <dbReference type="ARBA" id="ARBA00009450"/>
    </source>
</evidence>
<evidence type="ECO:0000256" key="7">
    <source>
        <dbReference type="ARBA" id="ARBA00022729"/>
    </source>
</evidence>
<dbReference type="EMBL" id="CP124616">
    <property type="protein sequence ID" value="WGW04626.1"/>
    <property type="molecule type" value="Genomic_DNA"/>
</dbReference>
<evidence type="ECO:0000259" key="16">
    <source>
        <dbReference type="Pfam" id="PF02563"/>
    </source>
</evidence>
<comment type="subcellular location">
    <subcellularLocation>
        <location evidence="1">Cell outer membrane</location>
        <topology evidence="1">Multi-pass membrane protein</topology>
    </subcellularLocation>
</comment>
<feature type="domain" description="Polysaccharide export protein N-terminal" evidence="16">
    <location>
        <begin position="71"/>
        <end position="154"/>
    </location>
</feature>
<evidence type="ECO:0000256" key="10">
    <source>
        <dbReference type="ARBA" id="ARBA00023114"/>
    </source>
</evidence>
<evidence type="ECO:0000256" key="12">
    <source>
        <dbReference type="ARBA" id="ARBA00023139"/>
    </source>
</evidence>
<protein>
    <submittedName>
        <fullName evidence="18">Polysaccharide biosynthesis/export family protein</fullName>
    </submittedName>
</protein>
<comment type="similarity">
    <text evidence="2">Belongs to the BexD/CtrA/VexA family.</text>
</comment>
<keyword evidence="13" id="KW-0998">Cell outer membrane</keyword>
<evidence type="ECO:0000313" key="19">
    <source>
        <dbReference type="Proteomes" id="UP001241605"/>
    </source>
</evidence>
<keyword evidence="5" id="KW-0762">Sugar transport</keyword>
<feature type="chain" id="PRO_5046330426" evidence="15">
    <location>
        <begin position="20"/>
        <end position="365"/>
    </location>
</feature>
<sequence>MTLIAALLALSACSLPRGAALQSEVLAEQNSETPTFQVVQVTRANIPGLAQWPASGWHGHFHWPNASNGASSSVIRTGDRVDVTIWDSQENSLITNPGQRFTEIKGVEVDDNGSIFLPYVNKVGIRGLTASGARSKIQSRLEPIVPSAQVQVSLQQGRDSSVDVVGGVSKPGAYPMTSRNYKILNVLSDAGGIPSGLRNPQVRLIRGSDTYEISADELFADGSKNALLYPRDTVVVEADERAFTALGASGQENLIYFPKDDISAIEALSLMGGLSDTRADPKGVLVLREYKAEHLSPGGNGPTHQQVVFALDLTSADGLFAARKFMINPDDTVLATESPVNAVQTVFGLVGSVFGLTARATALAN</sequence>
<evidence type="ECO:0000256" key="1">
    <source>
        <dbReference type="ARBA" id="ARBA00004571"/>
    </source>
</evidence>
<feature type="signal peptide" evidence="15">
    <location>
        <begin position="1"/>
        <end position="19"/>
    </location>
</feature>
<organism evidence="18 19">
    <name type="scientific">Tropicibacter oceani</name>
    <dbReference type="NCBI Taxonomy" id="3058420"/>
    <lineage>
        <taxon>Bacteria</taxon>
        <taxon>Pseudomonadati</taxon>
        <taxon>Pseudomonadota</taxon>
        <taxon>Alphaproteobacteria</taxon>
        <taxon>Rhodobacterales</taxon>
        <taxon>Roseobacteraceae</taxon>
        <taxon>Tropicibacter</taxon>
    </lineage>
</organism>
<gene>
    <name evidence="18" type="ORF">QF118_03485</name>
</gene>
<evidence type="ECO:0000256" key="3">
    <source>
        <dbReference type="ARBA" id="ARBA00022448"/>
    </source>
</evidence>
<keyword evidence="3" id="KW-0813">Transport</keyword>
<dbReference type="RefSeq" id="WP_282301261.1">
    <property type="nucleotide sequence ID" value="NZ_CP124616.1"/>
</dbReference>
<evidence type="ECO:0000256" key="6">
    <source>
        <dbReference type="ARBA" id="ARBA00022692"/>
    </source>
</evidence>
<dbReference type="Gene3D" id="3.10.560.10">
    <property type="entry name" value="Outer membrane lipoprotein wza domain like"/>
    <property type="match status" value="2"/>
</dbReference>
<evidence type="ECO:0000256" key="14">
    <source>
        <dbReference type="ARBA" id="ARBA00023288"/>
    </source>
</evidence>
<keyword evidence="11" id="KW-0472">Membrane</keyword>
<evidence type="ECO:0000256" key="9">
    <source>
        <dbReference type="ARBA" id="ARBA00023065"/>
    </source>
</evidence>